<dbReference type="AlphaFoldDB" id="A0A329TR76"/>
<proteinExistence type="predicted"/>
<dbReference type="OrthoDB" id="9870315at2"/>
<protein>
    <submittedName>
        <fullName evidence="1">Uncharacterized protein</fullName>
    </submittedName>
</protein>
<evidence type="ECO:0000313" key="2">
    <source>
        <dbReference type="Proteomes" id="UP000251144"/>
    </source>
</evidence>
<dbReference type="Proteomes" id="UP000251144">
    <property type="component" value="Unassembled WGS sequence"/>
</dbReference>
<dbReference type="EMBL" id="PRLB01000016">
    <property type="protein sequence ID" value="RAW51804.1"/>
    <property type="molecule type" value="Genomic_DNA"/>
</dbReference>
<organism evidence="1 2">
    <name type="scientific">Faecalibacterium prausnitzii</name>
    <dbReference type="NCBI Taxonomy" id="853"/>
    <lineage>
        <taxon>Bacteria</taxon>
        <taxon>Bacillati</taxon>
        <taxon>Bacillota</taxon>
        <taxon>Clostridia</taxon>
        <taxon>Eubacteriales</taxon>
        <taxon>Oscillospiraceae</taxon>
        <taxon>Faecalibacterium</taxon>
    </lineage>
</organism>
<name>A0A329TR76_9FIRM</name>
<reference evidence="1 2" key="1">
    <citation type="submission" date="2018-02" db="EMBL/GenBank/DDBJ databases">
        <title>Complete genome sequencing of Faecalibacterium prausnitzii strains isolated from the human gut.</title>
        <authorList>
            <person name="Fitzgerald B.C."/>
            <person name="Shkoporov A.N."/>
            <person name="Ross P.R."/>
            <person name="Hill C."/>
        </authorList>
    </citation>
    <scope>NUCLEOTIDE SEQUENCE [LARGE SCALE GENOMIC DNA]</scope>
    <source>
        <strain evidence="1 2">APC942/32-1</strain>
    </source>
</reference>
<comment type="caution">
    <text evidence="1">The sequence shown here is derived from an EMBL/GenBank/DDBJ whole genome shotgun (WGS) entry which is preliminary data.</text>
</comment>
<evidence type="ECO:0000313" key="1">
    <source>
        <dbReference type="EMBL" id="RAW51804.1"/>
    </source>
</evidence>
<accession>A0A329TR76</accession>
<dbReference type="RefSeq" id="WP_158401673.1">
    <property type="nucleotide sequence ID" value="NZ_JAEKBY010000002.1"/>
</dbReference>
<gene>
    <name evidence="1" type="ORF">C4N26_13080</name>
</gene>
<sequence>MNIEIKYQAEDGEIRYYHFESWELAEDDAFREAMQEFRSTRTGKNKILSIRDASIGAGRNWKE</sequence>